<feature type="chain" id="PRO_5031038561" evidence="1">
    <location>
        <begin position="22"/>
        <end position="117"/>
    </location>
</feature>
<dbReference type="AlphaFoldDB" id="A0A7W5H531"/>
<reference evidence="2 3" key="1">
    <citation type="submission" date="2020-08" db="EMBL/GenBank/DDBJ databases">
        <title>Genomic Encyclopedia of Type Strains, Phase III (KMG-III): the genomes of soil and plant-associated and newly described type strains.</title>
        <authorList>
            <person name="Whitman W."/>
        </authorList>
    </citation>
    <scope>NUCLEOTIDE SEQUENCE [LARGE SCALE GENOMIC DNA]</scope>
    <source>
        <strain evidence="2 3">CECT 8075</strain>
    </source>
</reference>
<feature type="signal peptide" evidence="1">
    <location>
        <begin position="1"/>
        <end position="21"/>
    </location>
</feature>
<evidence type="ECO:0000256" key="1">
    <source>
        <dbReference type="SAM" id="SignalP"/>
    </source>
</evidence>
<dbReference type="EMBL" id="JACHXU010000004">
    <property type="protein sequence ID" value="MBB3205808.1"/>
    <property type="molecule type" value="Genomic_DNA"/>
</dbReference>
<organism evidence="2 3">
    <name type="scientific">Aporhodopirellula rubra</name>
    <dbReference type="NCBI Taxonomy" id="980271"/>
    <lineage>
        <taxon>Bacteria</taxon>
        <taxon>Pseudomonadati</taxon>
        <taxon>Planctomycetota</taxon>
        <taxon>Planctomycetia</taxon>
        <taxon>Pirellulales</taxon>
        <taxon>Pirellulaceae</taxon>
        <taxon>Aporhodopirellula</taxon>
    </lineage>
</organism>
<proteinExistence type="predicted"/>
<sequence>MKHTLFSLALLGIVVMTGCNSAPEELASQALLEAPPSEEILAALVQADKLDGTEDHVIGKCYVCQLGMNGKPEFTTEAHGYTAHMCSSYCRDHFTSDPDEVISNTEIPAKPENLAAH</sequence>
<gene>
    <name evidence="2" type="ORF">FHS27_001612</name>
</gene>
<dbReference type="GO" id="GO:0016491">
    <property type="term" value="F:oxidoreductase activity"/>
    <property type="evidence" value="ECO:0007669"/>
    <property type="project" value="InterPro"/>
</dbReference>
<name>A0A7W5H531_9BACT</name>
<dbReference type="PROSITE" id="PS51257">
    <property type="entry name" value="PROKAR_LIPOPROTEIN"/>
    <property type="match status" value="1"/>
</dbReference>
<evidence type="ECO:0000313" key="2">
    <source>
        <dbReference type="EMBL" id="MBB3205808.1"/>
    </source>
</evidence>
<dbReference type="RefSeq" id="WP_221224939.1">
    <property type="nucleotide sequence ID" value="NZ_JACHXU010000004.1"/>
</dbReference>
<comment type="caution">
    <text evidence="2">The sequence shown here is derived from an EMBL/GenBank/DDBJ whole genome shotgun (WGS) entry which is preliminary data.</text>
</comment>
<protein>
    <submittedName>
        <fullName evidence="2">YHS domain-containing protein</fullName>
    </submittedName>
</protein>
<keyword evidence="1" id="KW-0732">Signal</keyword>
<dbReference type="Proteomes" id="UP000536179">
    <property type="component" value="Unassembled WGS sequence"/>
</dbReference>
<dbReference type="Gene3D" id="1.10.620.20">
    <property type="entry name" value="Ribonucleotide Reductase, subunit A"/>
    <property type="match status" value="1"/>
</dbReference>
<keyword evidence="3" id="KW-1185">Reference proteome</keyword>
<evidence type="ECO:0000313" key="3">
    <source>
        <dbReference type="Proteomes" id="UP000536179"/>
    </source>
</evidence>
<accession>A0A7W5H531</accession>
<dbReference type="InterPro" id="IPR012348">
    <property type="entry name" value="RNR-like"/>
</dbReference>